<dbReference type="RefSeq" id="XP_004362676.1">
    <property type="nucleotide sequence ID" value="XM_004362619.1"/>
</dbReference>
<evidence type="ECO:0000256" key="1">
    <source>
        <dbReference type="SAM" id="MobiDB-lite"/>
    </source>
</evidence>
<feature type="compositionally biased region" description="Basic and acidic residues" evidence="1">
    <location>
        <begin position="184"/>
        <end position="198"/>
    </location>
</feature>
<sequence length="294" mass="33783">MIRNTLKLLRSAASPAQAAVAPAAVHLTPMEQFLSQENLQSIVIPEVVRPANLDQLPDEEFEVYFEKLMNNPLLQVDPELTKAYRDYENSFKEFENLEILPHLPEQDSEINWEFKKNFIDAHIVDGFKASLEKSLESIDAWEAEEQKKLLAVESTIDATIEIASHCIEEKRNHHHHHKHHHSQKDKYKDKDIQTDRQKQTATATAKEERKDTDIADFSAVIPTVDANLKAIQAKLAEVEDFKNRLLTITMEEILDKNPDIEESVYQDITQSEWMIKDTVGDDTIYNLKHHAGGH</sequence>
<reference evidence="3" key="1">
    <citation type="journal article" date="2011" name="Genome Res.">
        <title>Phylogeny-wide analysis of social amoeba genomes highlights ancient origins for complex intercellular communication.</title>
        <authorList>
            <person name="Heidel A.J."/>
            <person name="Lawal H.M."/>
            <person name="Felder M."/>
            <person name="Schilde C."/>
            <person name="Helps N.R."/>
            <person name="Tunggal B."/>
            <person name="Rivero F."/>
            <person name="John U."/>
            <person name="Schleicher M."/>
            <person name="Eichinger L."/>
            <person name="Platzer M."/>
            <person name="Noegel A.A."/>
            <person name="Schaap P."/>
            <person name="Gloeckner G."/>
        </authorList>
    </citation>
    <scope>NUCLEOTIDE SEQUENCE [LARGE SCALE GENOMIC DNA]</scope>
    <source>
        <strain evidence="3">SH3</strain>
    </source>
</reference>
<organism evidence="2 3">
    <name type="scientific">Cavenderia fasciculata</name>
    <name type="common">Slime mold</name>
    <name type="synonym">Dictyostelium fasciculatum</name>
    <dbReference type="NCBI Taxonomy" id="261658"/>
    <lineage>
        <taxon>Eukaryota</taxon>
        <taxon>Amoebozoa</taxon>
        <taxon>Evosea</taxon>
        <taxon>Eumycetozoa</taxon>
        <taxon>Dictyostelia</taxon>
        <taxon>Acytosteliales</taxon>
        <taxon>Cavenderiaceae</taxon>
        <taxon>Cavenderia</taxon>
    </lineage>
</organism>
<evidence type="ECO:0000313" key="2">
    <source>
        <dbReference type="EMBL" id="EGG24825.1"/>
    </source>
</evidence>
<proteinExistence type="predicted"/>
<name>F4PGJ1_CACFS</name>
<dbReference type="EMBL" id="GL883006">
    <property type="protein sequence ID" value="EGG24825.1"/>
    <property type="molecule type" value="Genomic_DNA"/>
</dbReference>
<evidence type="ECO:0008006" key="4">
    <source>
        <dbReference type="Google" id="ProtNLM"/>
    </source>
</evidence>
<protein>
    <recommendedName>
        <fullName evidence="4">ATP synthase subunit d, mitochondrial</fullName>
    </recommendedName>
</protein>
<accession>F4PGJ1</accession>
<dbReference type="Proteomes" id="UP000007797">
    <property type="component" value="Unassembled WGS sequence"/>
</dbReference>
<gene>
    <name evidence="2" type="ORF">DFA_03070</name>
</gene>
<dbReference type="KEGG" id="dfa:DFA_03070"/>
<evidence type="ECO:0000313" key="3">
    <source>
        <dbReference type="Proteomes" id="UP000007797"/>
    </source>
</evidence>
<keyword evidence="3" id="KW-1185">Reference proteome</keyword>
<dbReference type="GeneID" id="14877357"/>
<dbReference type="AlphaFoldDB" id="F4PGJ1"/>
<feature type="compositionally biased region" description="Basic residues" evidence="1">
    <location>
        <begin position="172"/>
        <end position="183"/>
    </location>
</feature>
<dbReference type="OrthoDB" id="20252at2759"/>
<feature type="region of interest" description="Disordered" evidence="1">
    <location>
        <begin position="171"/>
        <end position="209"/>
    </location>
</feature>